<dbReference type="Proteomes" id="UP000054498">
    <property type="component" value="Unassembled WGS sequence"/>
</dbReference>
<dbReference type="EMBL" id="KK102758">
    <property type="protein sequence ID" value="KIY96986.1"/>
    <property type="molecule type" value="Genomic_DNA"/>
</dbReference>
<gene>
    <name evidence="2" type="ORF">MNEG_10974</name>
</gene>
<evidence type="ECO:0000313" key="3">
    <source>
        <dbReference type="Proteomes" id="UP000054498"/>
    </source>
</evidence>
<dbReference type="OrthoDB" id="10654224at2759"/>
<dbReference type="GeneID" id="25728190"/>
<sequence length="274" mass="26844">ALVPLARLMPHPPALAGAAGVEAPGGPLADHEAGHRATGSTDPRDTEGNGSGRDGSGSDGGSGGGAVLVGDAYYAAKQQLFVAEQHALRHNHFVVDVLHPHKHVMHMARCLLGGSCGGVSSGQQQRRLSFDGGSGGWHDGGADGHCGGSDGYEMAGDAPDVARVAVCLLHDALTATGLGAEETTAPETLAAAALVAALQLLAAEPPPAAGSLAGGEGSRAAAAAARAAALVSATGLPPAEVSRLALALLQVPQALRARLGSADGASVPLAVAHA</sequence>
<protein>
    <submittedName>
        <fullName evidence="2">Uncharacterized protein</fullName>
    </submittedName>
</protein>
<dbReference type="RefSeq" id="XP_013896006.1">
    <property type="nucleotide sequence ID" value="XM_014040552.1"/>
</dbReference>
<dbReference type="STRING" id="145388.A0A0D2M6Z5"/>
<feature type="compositionally biased region" description="Gly residues" evidence="1">
    <location>
        <begin position="49"/>
        <end position="62"/>
    </location>
</feature>
<accession>A0A0D2M6Z5</accession>
<feature type="compositionally biased region" description="Low complexity" evidence="1">
    <location>
        <begin position="17"/>
        <end position="28"/>
    </location>
</feature>
<feature type="region of interest" description="Disordered" evidence="1">
    <location>
        <begin position="17"/>
        <end position="62"/>
    </location>
</feature>
<feature type="non-terminal residue" evidence="2">
    <location>
        <position position="1"/>
    </location>
</feature>
<dbReference type="KEGG" id="mng:MNEG_10974"/>
<dbReference type="AlphaFoldDB" id="A0A0D2M6Z5"/>
<evidence type="ECO:0000313" key="2">
    <source>
        <dbReference type="EMBL" id="KIY96986.1"/>
    </source>
</evidence>
<evidence type="ECO:0000256" key="1">
    <source>
        <dbReference type="SAM" id="MobiDB-lite"/>
    </source>
</evidence>
<proteinExistence type="predicted"/>
<reference evidence="2 3" key="1">
    <citation type="journal article" date="2013" name="BMC Genomics">
        <title>Reconstruction of the lipid metabolism for the microalga Monoraphidium neglectum from its genome sequence reveals characteristics suitable for biofuel production.</title>
        <authorList>
            <person name="Bogen C."/>
            <person name="Al-Dilaimi A."/>
            <person name="Albersmeier A."/>
            <person name="Wichmann J."/>
            <person name="Grundmann M."/>
            <person name="Rupp O."/>
            <person name="Lauersen K.J."/>
            <person name="Blifernez-Klassen O."/>
            <person name="Kalinowski J."/>
            <person name="Goesmann A."/>
            <person name="Mussgnug J.H."/>
            <person name="Kruse O."/>
        </authorList>
    </citation>
    <scope>NUCLEOTIDE SEQUENCE [LARGE SCALE GENOMIC DNA]</scope>
    <source>
        <strain evidence="2 3">SAG 48.87</strain>
    </source>
</reference>
<organism evidence="2 3">
    <name type="scientific">Monoraphidium neglectum</name>
    <dbReference type="NCBI Taxonomy" id="145388"/>
    <lineage>
        <taxon>Eukaryota</taxon>
        <taxon>Viridiplantae</taxon>
        <taxon>Chlorophyta</taxon>
        <taxon>core chlorophytes</taxon>
        <taxon>Chlorophyceae</taxon>
        <taxon>CS clade</taxon>
        <taxon>Sphaeropleales</taxon>
        <taxon>Selenastraceae</taxon>
        <taxon>Monoraphidium</taxon>
    </lineage>
</organism>
<keyword evidence="3" id="KW-1185">Reference proteome</keyword>
<name>A0A0D2M6Z5_9CHLO</name>